<evidence type="ECO:0000256" key="2">
    <source>
        <dbReference type="PROSITE-ProRule" id="PRU00703"/>
    </source>
</evidence>
<feature type="domain" description="CBS" evidence="3">
    <location>
        <begin position="142"/>
        <end position="199"/>
    </location>
</feature>
<keyword evidence="5" id="KW-1185">Reference proteome</keyword>
<dbReference type="SUPFAM" id="SSF54631">
    <property type="entry name" value="CBS-domain pair"/>
    <property type="match status" value="2"/>
</dbReference>
<dbReference type="Proteomes" id="UP000534783">
    <property type="component" value="Unassembled WGS sequence"/>
</dbReference>
<organism evidence="4 5">
    <name type="scientific">Candidatus Manganitrophus noduliformans</name>
    <dbReference type="NCBI Taxonomy" id="2606439"/>
    <lineage>
        <taxon>Bacteria</taxon>
        <taxon>Pseudomonadati</taxon>
        <taxon>Nitrospirota</taxon>
        <taxon>Nitrospiria</taxon>
        <taxon>Candidatus Troglogloeales</taxon>
        <taxon>Candidatus Manganitrophaceae</taxon>
        <taxon>Candidatus Manganitrophus</taxon>
    </lineage>
</organism>
<dbReference type="EMBL" id="VTOW01000003">
    <property type="protein sequence ID" value="NKE72485.1"/>
    <property type="molecule type" value="Genomic_DNA"/>
</dbReference>
<dbReference type="SMART" id="SM00116">
    <property type="entry name" value="CBS"/>
    <property type="match status" value="4"/>
</dbReference>
<evidence type="ECO:0000259" key="3">
    <source>
        <dbReference type="PROSITE" id="PS51371"/>
    </source>
</evidence>
<dbReference type="InterPro" id="IPR000644">
    <property type="entry name" value="CBS_dom"/>
</dbReference>
<feature type="domain" description="CBS" evidence="3">
    <location>
        <begin position="7"/>
        <end position="64"/>
    </location>
</feature>
<comment type="caution">
    <text evidence="4">The sequence shown here is derived from an EMBL/GenBank/DDBJ whole genome shotgun (WGS) entry which is preliminary data.</text>
</comment>
<feature type="domain" description="CBS" evidence="3">
    <location>
        <begin position="207"/>
        <end position="263"/>
    </location>
</feature>
<evidence type="ECO:0000256" key="1">
    <source>
        <dbReference type="ARBA" id="ARBA00023122"/>
    </source>
</evidence>
<dbReference type="PANTHER" id="PTHR43080:SF2">
    <property type="entry name" value="CBS DOMAIN-CONTAINING PROTEIN"/>
    <property type="match status" value="1"/>
</dbReference>
<reference evidence="4 5" key="1">
    <citation type="journal article" date="2020" name="Nature">
        <title>Bacterial chemolithoautotrophy via manganese oxidation.</title>
        <authorList>
            <person name="Yu H."/>
            <person name="Leadbetter J.R."/>
        </authorList>
    </citation>
    <scope>NUCLEOTIDE SEQUENCE [LARGE SCALE GENOMIC DNA]</scope>
    <source>
        <strain evidence="4 5">Mn-1</strain>
    </source>
</reference>
<feature type="domain" description="CBS" evidence="3">
    <location>
        <begin position="71"/>
        <end position="126"/>
    </location>
</feature>
<dbReference type="InterPro" id="IPR051257">
    <property type="entry name" value="Diverse_CBS-Domain"/>
</dbReference>
<accession>A0A7X6DSB9</accession>
<name>A0A7X6DSB9_9BACT</name>
<dbReference type="RefSeq" id="WP_168062172.1">
    <property type="nucleotide sequence ID" value="NZ_VTOW01000003.1"/>
</dbReference>
<dbReference type="Gene3D" id="3.10.580.10">
    <property type="entry name" value="CBS-domain"/>
    <property type="match status" value="2"/>
</dbReference>
<evidence type="ECO:0000313" key="4">
    <source>
        <dbReference type="EMBL" id="NKE72485.1"/>
    </source>
</evidence>
<keyword evidence="1 2" id="KW-0129">CBS domain</keyword>
<evidence type="ECO:0000313" key="5">
    <source>
        <dbReference type="Proteomes" id="UP000534783"/>
    </source>
</evidence>
<dbReference type="PANTHER" id="PTHR43080">
    <property type="entry name" value="CBS DOMAIN-CONTAINING PROTEIN CBSX3, MITOCHONDRIAL"/>
    <property type="match status" value="1"/>
</dbReference>
<dbReference type="Pfam" id="PF00571">
    <property type="entry name" value="CBS"/>
    <property type="match status" value="4"/>
</dbReference>
<dbReference type="InterPro" id="IPR046342">
    <property type="entry name" value="CBS_dom_sf"/>
</dbReference>
<sequence>MSLRELIHSDIKKTGPTTTLVETAQMMRRYKIGSVFVEDGGQYIGIVTESDLVRKGLTKEVSPETPTRSVMHVPLLDIDVEKTPIEANHLMHLNGIRHLAVSESGKIIGMISVRDLVRYFSNDKKSPLHAMTDIVKPLTVLVRRDIQTIDSFATAQEAARKMDEKKIGSLMIVDEKRYVGIITETDLVRKVIGYGLSASKIPVGVIMNTPVLDIDLSRTIQEANEIMATKGVRHLAVTERGEIIGILSIRDLIGMISIRDLPRFFSNQK</sequence>
<dbReference type="PROSITE" id="PS51371">
    <property type="entry name" value="CBS"/>
    <property type="match status" value="4"/>
</dbReference>
<dbReference type="AlphaFoldDB" id="A0A7X6DSB9"/>
<protein>
    <submittedName>
        <fullName evidence="4">CBS domain-containing protein</fullName>
    </submittedName>
</protein>
<gene>
    <name evidence="4" type="ORF">MNODULE_17175</name>
</gene>
<proteinExistence type="predicted"/>